<dbReference type="GO" id="GO:0008270">
    <property type="term" value="F:zinc ion binding"/>
    <property type="evidence" value="ECO:0007669"/>
    <property type="project" value="UniProtKB-KW"/>
</dbReference>
<evidence type="ECO:0000256" key="4">
    <source>
        <dbReference type="ARBA" id="ARBA00022771"/>
    </source>
</evidence>
<dbReference type="PROSITE" id="PS50157">
    <property type="entry name" value="ZINC_FINGER_C2H2_2"/>
    <property type="match status" value="12"/>
</dbReference>
<feature type="region of interest" description="Disordered" evidence="8">
    <location>
        <begin position="349"/>
        <end position="368"/>
    </location>
</feature>
<feature type="domain" description="C2H2-type" evidence="9">
    <location>
        <begin position="289"/>
        <end position="316"/>
    </location>
</feature>
<feature type="domain" description="C2H2-type" evidence="9">
    <location>
        <begin position="453"/>
        <end position="480"/>
    </location>
</feature>
<evidence type="ECO:0000256" key="6">
    <source>
        <dbReference type="ARBA" id="ARBA00023242"/>
    </source>
</evidence>
<feature type="region of interest" description="Disordered" evidence="8">
    <location>
        <begin position="61"/>
        <end position="155"/>
    </location>
</feature>
<keyword evidence="3" id="KW-0677">Repeat</keyword>
<dbReference type="GO" id="GO:0001228">
    <property type="term" value="F:DNA-binding transcription activator activity, RNA polymerase II-specific"/>
    <property type="evidence" value="ECO:0007669"/>
    <property type="project" value="TreeGrafter"/>
</dbReference>
<feature type="compositionally biased region" description="Acidic residues" evidence="8">
    <location>
        <begin position="61"/>
        <end position="70"/>
    </location>
</feature>
<feature type="compositionally biased region" description="Basic and acidic residues" evidence="8">
    <location>
        <begin position="12"/>
        <end position="23"/>
    </location>
</feature>
<dbReference type="InterPro" id="IPR036236">
    <property type="entry name" value="Znf_C2H2_sf"/>
</dbReference>
<evidence type="ECO:0000256" key="7">
    <source>
        <dbReference type="PROSITE-ProRule" id="PRU00042"/>
    </source>
</evidence>
<dbReference type="GO" id="GO:0000978">
    <property type="term" value="F:RNA polymerase II cis-regulatory region sequence-specific DNA binding"/>
    <property type="evidence" value="ECO:0007669"/>
    <property type="project" value="TreeGrafter"/>
</dbReference>
<feature type="domain" description="C2H2-type" evidence="9">
    <location>
        <begin position="425"/>
        <end position="452"/>
    </location>
</feature>
<evidence type="ECO:0000313" key="10">
    <source>
        <dbReference type="EMBL" id="KAJ8051059.1"/>
    </source>
</evidence>
<feature type="compositionally biased region" description="Basic and acidic residues" evidence="8">
    <location>
        <begin position="72"/>
        <end position="82"/>
    </location>
</feature>
<dbReference type="SUPFAM" id="SSF57667">
    <property type="entry name" value="beta-beta-alpha zinc fingers"/>
    <property type="match status" value="4"/>
</dbReference>
<comment type="caution">
    <text evidence="10">The sequence shown here is derived from an EMBL/GenBank/DDBJ whole genome shotgun (WGS) entry which is preliminary data.</text>
</comment>
<dbReference type="PROSITE" id="PS00028">
    <property type="entry name" value="ZINC_FINGER_C2H2_1"/>
    <property type="match status" value="12"/>
</dbReference>
<feature type="domain" description="C2H2-type" evidence="9">
    <location>
        <begin position="611"/>
        <end position="638"/>
    </location>
</feature>
<dbReference type="EMBL" id="JAIZAY010000001">
    <property type="protein sequence ID" value="KAJ8051059.1"/>
    <property type="molecule type" value="Genomic_DNA"/>
</dbReference>
<dbReference type="PANTHER" id="PTHR24376:SF235">
    <property type="entry name" value="C2H2-TYPE DOMAIN-CONTAINING PROTEIN"/>
    <property type="match status" value="1"/>
</dbReference>
<feature type="domain" description="C2H2-type" evidence="9">
    <location>
        <begin position="208"/>
        <end position="233"/>
    </location>
</feature>
<dbReference type="GO" id="GO:0032502">
    <property type="term" value="P:developmental process"/>
    <property type="evidence" value="ECO:0007669"/>
    <property type="project" value="UniProtKB-ARBA"/>
</dbReference>
<feature type="domain" description="C2H2-type" evidence="9">
    <location>
        <begin position="744"/>
        <end position="771"/>
    </location>
</feature>
<feature type="domain" description="C2H2-type" evidence="9">
    <location>
        <begin position="772"/>
        <end position="799"/>
    </location>
</feature>
<sequence length="800" mass="94208">MEVNKQGAEDIPGGREGSDRDGLDQGVLDTSHIEVIEVMIVAATEECTTAVATISKNDENMEEMEQDMTAEEANRQPEKLSEEDQDMQEPVNQSENIPEQASEETYPGPEEQQTLSDDVDQDTAVSKENVCVDPRPVELNQEESVNRVTDSGEGTQNSDGLYNCRFCEKTFKGKSDWTNHEQEHSSNNPHVHNLHEHHELTQTIEIVWGCQSCGVVCATEESLLEHLKSHNDEIVTVAQTSEQNTSDKGENLETGGKKYFRCRFCFKCFGSKEEKWRRHELLHSSETSLKCYICKEVFCRKHQYEAHMKRHATSNKSTELECKFCNTYFPSEGSFEEHIKAHVEELVTEQKNRKTKKRPKAKRKTKKRVEKKDFKCRFCQKSFRERQDRCEKHELTHFTIFKCYFCEEMFSSRVRCNLHEMEHETKCRHCQEMFTSVHDLRIHESTHAKKKLHQCRFCDKLFYKTSNRRRHELTHTGEKPHKCSFCDKAFRLLHHKKKHERLHKEATEVKADSDVESQSYGIPTVLPPCEKVTTEEPPIQEAVETKYFRCRFCLKCFGSKEEKCRRHEMLHLSDTSLKCQFCEEVFCRKHQFEAHVQKHVTARENMDNSVFECQLCNTFFVTDHSLQEHLNSHADEVVTKQKNRKGGKASQDKAQETSEKKEFTCRFCLKPFGRRQDRCEKHELTHFWKTTFRCYFCEKLFDSKVKRNVHEMEHEAKCHFCDEVFPSVSKLRIHEATHKKTKLYRCGYCEKMFHKTSNRRRHEMTHTGEKPYKCSHCEKAFRLVHHLKKHERLHKQNTQG</sequence>
<dbReference type="Gene3D" id="3.30.160.60">
    <property type="entry name" value="Classic Zinc Finger"/>
    <property type="match status" value="7"/>
</dbReference>
<feature type="domain" description="C2H2-type" evidence="9">
    <location>
        <begin position="162"/>
        <end position="189"/>
    </location>
</feature>
<feature type="compositionally biased region" description="Polar residues" evidence="8">
    <location>
        <begin position="142"/>
        <end position="155"/>
    </location>
</feature>
<keyword evidence="5" id="KW-0862">Zinc</keyword>
<feature type="compositionally biased region" description="Polar residues" evidence="8">
    <location>
        <begin position="90"/>
        <end position="99"/>
    </location>
</feature>
<dbReference type="PANTHER" id="PTHR24376">
    <property type="entry name" value="ZINC FINGER PROTEIN"/>
    <property type="match status" value="1"/>
</dbReference>
<feature type="compositionally biased region" description="Basic residues" evidence="8">
    <location>
        <begin position="353"/>
        <end position="368"/>
    </location>
</feature>
<dbReference type="Proteomes" id="UP001152320">
    <property type="component" value="Chromosome 1"/>
</dbReference>
<evidence type="ECO:0000256" key="2">
    <source>
        <dbReference type="ARBA" id="ARBA00022723"/>
    </source>
</evidence>
<protein>
    <recommendedName>
        <fullName evidence="9">C2H2-type domain-containing protein</fullName>
    </recommendedName>
</protein>
<feature type="domain" description="C2H2-type" evidence="9">
    <location>
        <begin position="577"/>
        <end position="604"/>
    </location>
</feature>
<keyword evidence="2" id="KW-0479">Metal-binding</keyword>
<dbReference type="InterPro" id="IPR013087">
    <property type="entry name" value="Znf_C2H2_type"/>
</dbReference>
<dbReference type="Pfam" id="PF12874">
    <property type="entry name" value="zf-met"/>
    <property type="match status" value="2"/>
</dbReference>
<keyword evidence="4 7" id="KW-0863">Zinc-finger</keyword>
<dbReference type="GO" id="GO:0005634">
    <property type="term" value="C:nucleus"/>
    <property type="evidence" value="ECO:0007669"/>
    <property type="project" value="UniProtKB-SubCell"/>
</dbReference>
<reference evidence="10" key="1">
    <citation type="submission" date="2021-10" db="EMBL/GenBank/DDBJ databases">
        <title>Tropical sea cucumber genome reveals ecological adaptation and Cuvierian tubules defense mechanism.</title>
        <authorList>
            <person name="Chen T."/>
        </authorList>
    </citation>
    <scope>NUCLEOTIDE SEQUENCE</scope>
    <source>
        <strain evidence="10">Nanhai2018</strain>
        <tissue evidence="10">Muscle</tissue>
    </source>
</reference>
<feature type="region of interest" description="Disordered" evidence="8">
    <location>
        <begin position="635"/>
        <end position="655"/>
    </location>
</feature>
<evidence type="ECO:0000256" key="5">
    <source>
        <dbReference type="ARBA" id="ARBA00022833"/>
    </source>
</evidence>
<feature type="domain" description="C2H2-type" evidence="9">
    <location>
        <begin position="481"/>
        <end position="508"/>
    </location>
</feature>
<feature type="region of interest" description="Disordered" evidence="8">
    <location>
        <begin position="1"/>
        <end position="26"/>
    </location>
</feature>
<accession>A0A9Q1HKU7</accession>
<evidence type="ECO:0000256" key="3">
    <source>
        <dbReference type="ARBA" id="ARBA00022737"/>
    </source>
</evidence>
<evidence type="ECO:0000313" key="11">
    <source>
        <dbReference type="Proteomes" id="UP001152320"/>
    </source>
</evidence>
<comment type="subcellular location">
    <subcellularLocation>
        <location evidence="1">Nucleus</location>
    </subcellularLocation>
</comment>
<evidence type="ECO:0000259" key="9">
    <source>
        <dbReference type="PROSITE" id="PS50157"/>
    </source>
</evidence>
<keyword evidence="6" id="KW-0539">Nucleus</keyword>
<organism evidence="10 11">
    <name type="scientific">Holothuria leucospilota</name>
    <name type="common">Black long sea cucumber</name>
    <name type="synonym">Mertensiothuria leucospilota</name>
    <dbReference type="NCBI Taxonomy" id="206669"/>
    <lineage>
        <taxon>Eukaryota</taxon>
        <taxon>Metazoa</taxon>
        <taxon>Echinodermata</taxon>
        <taxon>Eleutherozoa</taxon>
        <taxon>Echinozoa</taxon>
        <taxon>Holothuroidea</taxon>
        <taxon>Aspidochirotacea</taxon>
        <taxon>Aspidochirotida</taxon>
        <taxon>Holothuriidae</taxon>
        <taxon>Holothuria</taxon>
    </lineage>
</organism>
<dbReference type="OrthoDB" id="6077919at2759"/>
<evidence type="ECO:0000256" key="1">
    <source>
        <dbReference type="ARBA" id="ARBA00004123"/>
    </source>
</evidence>
<proteinExistence type="predicted"/>
<dbReference type="Pfam" id="PF00096">
    <property type="entry name" value="zf-C2H2"/>
    <property type="match status" value="1"/>
</dbReference>
<name>A0A9Q1HKU7_HOLLE</name>
<dbReference type="AlphaFoldDB" id="A0A9Q1HKU7"/>
<keyword evidence="11" id="KW-1185">Reference proteome</keyword>
<dbReference type="SMART" id="SM00355">
    <property type="entry name" value="ZnF_C2H2"/>
    <property type="match status" value="18"/>
</dbReference>
<feature type="domain" description="C2H2-type" evidence="9">
    <location>
        <begin position="320"/>
        <end position="347"/>
    </location>
</feature>
<evidence type="ECO:0000256" key="8">
    <source>
        <dbReference type="SAM" id="MobiDB-lite"/>
    </source>
</evidence>
<gene>
    <name evidence="10" type="ORF">HOLleu_04484</name>
</gene>
<dbReference type="FunFam" id="3.30.160.60:FF:000202">
    <property type="entry name" value="Zinc finger protein 574"/>
    <property type="match status" value="1"/>
</dbReference>
<feature type="domain" description="C2H2-type" evidence="9">
    <location>
        <begin position="716"/>
        <end position="743"/>
    </location>
</feature>